<dbReference type="Proteomes" id="UP000215914">
    <property type="component" value="Unassembled WGS sequence"/>
</dbReference>
<keyword evidence="1" id="KW-0812">Transmembrane</keyword>
<reference evidence="2" key="2">
    <citation type="submission" date="2020-06" db="EMBL/GenBank/DDBJ databases">
        <title>Helianthus annuus Genome sequencing and assembly Release 2.</title>
        <authorList>
            <person name="Gouzy J."/>
            <person name="Langlade N."/>
            <person name="Munos S."/>
        </authorList>
    </citation>
    <scope>NUCLEOTIDE SEQUENCE</scope>
    <source>
        <tissue evidence="2">Leaves</tissue>
    </source>
</reference>
<accession>A0A9K3IGA4</accession>
<dbReference type="AlphaFoldDB" id="A0A9K3IGA4"/>
<evidence type="ECO:0000313" key="2">
    <source>
        <dbReference type="EMBL" id="KAF5796006.1"/>
    </source>
</evidence>
<feature type="transmembrane region" description="Helical" evidence="1">
    <location>
        <begin position="77"/>
        <end position="99"/>
    </location>
</feature>
<keyword evidence="1" id="KW-1133">Transmembrane helix</keyword>
<protein>
    <submittedName>
        <fullName evidence="2">Uncharacterized protein</fullName>
    </submittedName>
</protein>
<dbReference type="EMBL" id="MNCJ02000323">
    <property type="protein sequence ID" value="KAF5796006.1"/>
    <property type="molecule type" value="Genomic_DNA"/>
</dbReference>
<evidence type="ECO:0000256" key="1">
    <source>
        <dbReference type="SAM" id="Phobius"/>
    </source>
</evidence>
<sequence>MKFVGFDESTGSALTQGFQIDHSFHFLESLNEDVNTEYRERPPATYFLDYFYFPRELQPTEGCLLISNMMCLFPVILFNRWLFVIHMYILINPGVIYLWGHSCLECSHSFTISWSDLR</sequence>
<reference evidence="2" key="1">
    <citation type="journal article" date="2017" name="Nature">
        <title>The sunflower genome provides insights into oil metabolism, flowering and Asterid evolution.</title>
        <authorList>
            <person name="Badouin H."/>
            <person name="Gouzy J."/>
            <person name="Grassa C.J."/>
            <person name="Murat F."/>
            <person name="Staton S.E."/>
            <person name="Cottret L."/>
            <person name="Lelandais-Briere C."/>
            <person name="Owens G.L."/>
            <person name="Carrere S."/>
            <person name="Mayjonade B."/>
            <person name="Legrand L."/>
            <person name="Gill N."/>
            <person name="Kane N.C."/>
            <person name="Bowers J.E."/>
            <person name="Hubner S."/>
            <person name="Bellec A."/>
            <person name="Berard A."/>
            <person name="Berges H."/>
            <person name="Blanchet N."/>
            <person name="Boniface M.C."/>
            <person name="Brunel D."/>
            <person name="Catrice O."/>
            <person name="Chaidir N."/>
            <person name="Claudel C."/>
            <person name="Donnadieu C."/>
            <person name="Faraut T."/>
            <person name="Fievet G."/>
            <person name="Helmstetter N."/>
            <person name="King M."/>
            <person name="Knapp S.J."/>
            <person name="Lai Z."/>
            <person name="Le Paslier M.C."/>
            <person name="Lippi Y."/>
            <person name="Lorenzon L."/>
            <person name="Mandel J.R."/>
            <person name="Marage G."/>
            <person name="Marchand G."/>
            <person name="Marquand E."/>
            <person name="Bret-Mestries E."/>
            <person name="Morien E."/>
            <person name="Nambeesan S."/>
            <person name="Nguyen T."/>
            <person name="Pegot-Espagnet P."/>
            <person name="Pouilly N."/>
            <person name="Raftis F."/>
            <person name="Sallet E."/>
            <person name="Schiex T."/>
            <person name="Thomas J."/>
            <person name="Vandecasteele C."/>
            <person name="Vares D."/>
            <person name="Vear F."/>
            <person name="Vautrin S."/>
            <person name="Crespi M."/>
            <person name="Mangin B."/>
            <person name="Burke J.M."/>
            <person name="Salse J."/>
            <person name="Munos S."/>
            <person name="Vincourt P."/>
            <person name="Rieseberg L.H."/>
            <person name="Langlade N.B."/>
        </authorList>
    </citation>
    <scope>NUCLEOTIDE SEQUENCE</scope>
    <source>
        <tissue evidence="2">Leaves</tissue>
    </source>
</reference>
<keyword evidence="3" id="KW-1185">Reference proteome</keyword>
<dbReference type="Gramene" id="mRNA:HanXRQr2_Chr08g0346321">
    <property type="protein sequence ID" value="mRNA:HanXRQr2_Chr08g0346321"/>
    <property type="gene ID" value="HanXRQr2_Chr08g0346321"/>
</dbReference>
<name>A0A9K3IGA4_HELAN</name>
<organism evidence="2 3">
    <name type="scientific">Helianthus annuus</name>
    <name type="common">Common sunflower</name>
    <dbReference type="NCBI Taxonomy" id="4232"/>
    <lineage>
        <taxon>Eukaryota</taxon>
        <taxon>Viridiplantae</taxon>
        <taxon>Streptophyta</taxon>
        <taxon>Embryophyta</taxon>
        <taxon>Tracheophyta</taxon>
        <taxon>Spermatophyta</taxon>
        <taxon>Magnoliopsida</taxon>
        <taxon>eudicotyledons</taxon>
        <taxon>Gunneridae</taxon>
        <taxon>Pentapetalae</taxon>
        <taxon>asterids</taxon>
        <taxon>campanulids</taxon>
        <taxon>Asterales</taxon>
        <taxon>Asteraceae</taxon>
        <taxon>Asteroideae</taxon>
        <taxon>Heliantheae alliance</taxon>
        <taxon>Heliantheae</taxon>
        <taxon>Helianthus</taxon>
    </lineage>
</organism>
<comment type="caution">
    <text evidence="2">The sequence shown here is derived from an EMBL/GenBank/DDBJ whole genome shotgun (WGS) entry which is preliminary data.</text>
</comment>
<gene>
    <name evidence="2" type="ORF">HanXRQr2_Chr08g0346321</name>
</gene>
<evidence type="ECO:0000313" key="3">
    <source>
        <dbReference type="Proteomes" id="UP000215914"/>
    </source>
</evidence>
<proteinExistence type="predicted"/>
<keyword evidence="1" id="KW-0472">Membrane</keyword>